<dbReference type="STRING" id="227084.SAMN05421855_101297"/>
<proteinExistence type="predicted"/>
<organism evidence="2 3">
    <name type="scientific">Ulvibacter litoralis</name>
    <dbReference type="NCBI Taxonomy" id="227084"/>
    <lineage>
        <taxon>Bacteria</taxon>
        <taxon>Pseudomonadati</taxon>
        <taxon>Bacteroidota</taxon>
        <taxon>Flavobacteriia</taxon>
        <taxon>Flavobacteriales</taxon>
        <taxon>Flavobacteriaceae</taxon>
        <taxon>Ulvibacter</taxon>
    </lineage>
</organism>
<evidence type="ECO:0008006" key="4">
    <source>
        <dbReference type="Google" id="ProtNLM"/>
    </source>
</evidence>
<sequence length="258" mass="29425">MIKKDIFQQIEESNKPDFGDILSKSFELFKKTWEQALYHVLVSMVVVVPMLLLIYVPYFAVIFSQVSSGGSDFSDASELMTYLPLIIVYGLVVFCVIFIFQAVVFGVTAHYFTVLKKEDLELASDVGGYFDFVKRDFKKLFLLSFASFGIVLLAILLCYLPIFYVMVPIQLFGVIYAFRPELSVSDIVKASFKLGNKYWIIIFGLVLISSMVAQLGIILCFVGVLFTAYFMHVPVYYVYKDTIGFEGDTEEREQKVLK</sequence>
<feature type="transmembrane region" description="Helical" evidence="1">
    <location>
        <begin position="140"/>
        <end position="156"/>
    </location>
</feature>
<dbReference type="Proteomes" id="UP000199321">
    <property type="component" value="Unassembled WGS sequence"/>
</dbReference>
<keyword evidence="1" id="KW-0812">Transmembrane</keyword>
<gene>
    <name evidence="2" type="ORF">SAMN05421855_101297</name>
</gene>
<evidence type="ECO:0000313" key="2">
    <source>
        <dbReference type="EMBL" id="SDE36843.1"/>
    </source>
</evidence>
<keyword evidence="3" id="KW-1185">Reference proteome</keyword>
<evidence type="ECO:0000313" key="3">
    <source>
        <dbReference type="Proteomes" id="UP000199321"/>
    </source>
</evidence>
<reference evidence="2 3" key="1">
    <citation type="submission" date="2016-10" db="EMBL/GenBank/DDBJ databases">
        <authorList>
            <person name="de Groot N.N."/>
        </authorList>
    </citation>
    <scope>NUCLEOTIDE SEQUENCE [LARGE SCALE GENOMIC DNA]</scope>
    <source>
        <strain evidence="2 3">DSM 16195</strain>
    </source>
</reference>
<feature type="transmembrane region" description="Helical" evidence="1">
    <location>
        <begin position="82"/>
        <end position="107"/>
    </location>
</feature>
<evidence type="ECO:0000256" key="1">
    <source>
        <dbReference type="SAM" id="Phobius"/>
    </source>
</evidence>
<dbReference type="EMBL" id="FNBA01000001">
    <property type="protein sequence ID" value="SDE36843.1"/>
    <property type="molecule type" value="Genomic_DNA"/>
</dbReference>
<keyword evidence="1" id="KW-0472">Membrane</keyword>
<feature type="transmembrane region" description="Helical" evidence="1">
    <location>
        <begin position="198"/>
        <end position="231"/>
    </location>
</feature>
<dbReference type="AlphaFoldDB" id="A0A1G7CC91"/>
<dbReference type="OrthoDB" id="1365379at2"/>
<keyword evidence="1" id="KW-1133">Transmembrane helix</keyword>
<dbReference type="RefSeq" id="WP_093139632.1">
    <property type="nucleotide sequence ID" value="NZ_BMWO01000001.1"/>
</dbReference>
<protein>
    <recommendedName>
        <fullName evidence="4">Membrane domain of glycerophosphoryl diester phosphodiesterase</fullName>
    </recommendedName>
</protein>
<accession>A0A1G7CC91</accession>
<name>A0A1G7CC91_9FLAO</name>
<feature type="transmembrane region" description="Helical" evidence="1">
    <location>
        <begin position="36"/>
        <end position="62"/>
    </location>
</feature>